<organism evidence="3 5">
    <name type="scientific">Medicago truncatula</name>
    <name type="common">Barrel medic</name>
    <name type="synonym">Medicago tribuloides</name>
    <dbReference type="NCBI Taxonomy" id="3880"/>
    <lineage>
        <taxon>Eukaryota</taxon>
        <taxon>Viridiplantae</taxon>
        <taxon>Streptophyta</taxon>
        <taxon>Embryophyta</taxon>
        <taxon>Tracheophyta</taxon>
        <taxon>Spermatophyta</taxon>
        <taxon>Magnoliopsida</taxon>
        <taxon>eudicotyledons</taxon>
        <taxon>Gunneridae</taxon>
        <taxon>Pentapetalae</taxon>
        <taxon>rosids</taxon>
        <taxon>fabids</taxon>
        <taxon>Fabales</taxon>
        <taxon>Fabaceae</taxon>
        <taxon>Papilionoideae</taxon>
        <taxon>50 kb inversion clade</taxon>
        <taxon>NPAAA clade</taxon>
        <taxon>Hologalegina</taxon>
        <taxon>IRL clade</taxon>
        <taxon>Trifolieae</taxon>
        <taxon>Medicago</taxon>
    </lineage>
</organism>
<protein>
    <submittedName>
        <fullName evidence="3 4">Uncharacterized protein</fullName>
    </submittedName>
</protein>
<reference evidence="4" key="3">
    <citation type="submission" date="2015-04" db="UniProtKB">
        <authorList>
            <consortium name="EnsemblPlants"/>
        </authorList>
    </citation>
    <scope>IDENTIFICATION</scope>
    <source>
        <strain evidence="4">cv. Jemalong A17</strain>
    </source>
</reference>
<keyword evidence="1" id="KW-0433">Leucine-rich repeat</keyword>
<evidence type="ECO:0000256" key="1">
    <source>
        <dbReference type="ARBA" id="ARBA00022614"/>
    </source>
</evidence>
<name>A0A072V0A5_MEDTR</name>
<dbReference type="InterPro" id="IPR025875">
    <property type="entry name" value="Leu-rich_rpt_4"/>
</dbReference>
<dbReference type="Gene3D" id="3.80.10.10">
    <property type="entry name" value="Ribonuclease Inhibitor"/>
    <property type="match status" value="1"/>
</dbReference>
<reference evidence="3 5" key="1">
    <citation type="journal article" date="2011" name="Nature">
        <title>The Medicago genome provides insight into the evolution of rhizobial symbioses.</title>
        <authorList>
            <person name="Young N.D."/>
            <person name="Debelle F."/>
            <person name="Oldroyd G.E."/>
            <person name="Geurts R."/>
            <person name="Cannon S.B."/>
            <person name="Udvardi M.K."/>
            <person name="Benedito V.A."/>
            <person name="Mayer K.F."/>
            <person name="Gouzy J."/>
            <person name="Schoof H."/>
            <person name="Van de Peer Y."/>
            <person name="Proost S."/>
            <person name="Cook D.R."/>
            <person name="Meyers B.C."/>
            <person name="Spannagl M."/>
            <person name="Cheung F."/>
            <person name="De Mita S."/>
            <person name="Krishnakumar V."/>
            <person name="Gundlach H."/>
            <person name="Zhou S."/>
            <person name="Mudge J."/>
            <person name="Bharti A.K."/>
            <person name="Murray J.D."/>
            <person name="Naoumkina M.A."/>
            <person name="Rosen B."/>
            <person name="Silverstein K.A."/>
            <person name="Tang H."/>
            <person name="Rombauts S."/>
            <person name="Zhao P.X."/>
            <person name="Zhou P."/>
            <person name="Barbe V."/>
            <person name="Bardou P."/>
            <person name="Bechner M."/>
            <person name="Bellec A."/>
            <person name="Berger A."/>
            <person name="Berges H."/>
            <person name="Bidwell S."/>
            <person name="Bisseling T."/>
            <person name="Choisne N."/>
            <person name="Couloux A."/>
            <person name="Denny R."/>
            <person name="Deshpande S."/>
            <person name="Dai X."/>
            <person name="Doyle J.J."/>
            <person name="Dudez A.M."/>
            <person name="Farmer A.D."/>
            <person name="Fouteau S."/>
            <person name="Franken C."/>
            <person name="Gibelin C."/>
            <person name="Gish J."/>
            <person name="Goldstein S."/>
            <person name="Gonzalez A.J."/>
            <person name="Green P.J."/>
            <person name="Hallab A."/>
            <person name="Hartog M."/>
            <person name="Hua A."/>
            <person name="Humphray S.J."/>
            <person name="Jeong D.H."/>
            <person name="Jing Y."/>
            <person name="Jocker A."/>
            <person name="Kenton S.M."/>
            <person name="Kim D.J."/>
            <person name="Klee K."/>
            <person name="Lai H."/>
            <person name="Lang C."/>
            <person name="Lin S."/>
            <person name="Macmil S.L."/>
            <person name="Magdelenat G."/>
            <person name="Matthews L."/>
            <person name="McCorrison J."/>
            <person name="Monaghan E.L."/>
            <person name="Mun J.H."/>
            <person name="Najar F.Z."/>
            <person name="Nicholson C."/>
            <person name="Noirot C."/>
            <person name="O'Bleness M."/>
            <person name="Paule C.R."/>
            <person name="Poulain J."/>
            <person name="Prion F."/>
            <person name="Qin B."/>
            <person name="Qu C."/>
            <person name="Retzel E.F."/>
            <person name="Riddle C."/>
            <person name="Sallet E."/>
            <person name="Samain S."/>
            <person name="Samson N."/>
            <person name="Sanders I."/>
            <person name="Saurat O."/>
            <person name="Scarpelli C."/>
            <person name="Schiex T."/>
            <person name="Segurens B."/>
            <person name="Severin A.J."/>
            <person name="Sherrier D.J."/>
            <person name="Shi R."/>
            <person name="Sims S."/>
            <person name="Singer S.R."/>
            <person name="Sinharoy S."/>
            <person name="Sterck L."/>
            <person name="Viollet A."/>
            <person name="Wang B.B."/>
            <person name="Wang K."/>
            <person name="Wang M."/>
            <person name="Wang X."/>
            <person name="Warfsmann J."/>
            <person name="Weissenbach J."/>
            <person name="White D.D."/>
            <person name="White J.D."/>
            <person name="Wiley G.B."/>
            <person name="Wincker P."/>
            <person name="Xing Y."/>
            <person name="Yang L."/>
            <person name="Yao Z."/>
            <person name="Ying F."/>
            <person name="Zhai J."/>
            <person name="Zhou L."/>
            <person name="Zuber A."/>
            <person name="Denarie J."/>
            <person name="Dixon R.A."/>
            <person name="May G.D."/>
            <person name="Schwartz D.C."/>
            <person name="Rogers J."/>
            <person name="Quetier F."/>
            <person name="Town C.D."/>
            <person name="Roe B.A."/>
        </authorList>
    </citation>
    <scope>NUCLEOTIDE SEQUENCE [LARGE SCALE GENOMIC DNA]</scope>
    <source>
        <strain evidence="3">A17</strain>
        <strain evidence="4 5">cv. Jemalong A17</strain>
    </source>
</reference>
<gene>
    <name evidence="3" type="ordered locus">MTR_3g080455</name>
</gene>
<evidence type="ECO:0000256" key="2">
    <source>
        <dbReference type="ARBA" id="ARBA00022737"/>
    </source>
</evidence>
<dbReference type="SUPFAM" id="SSF52058">
    <property type="entry name" value="L domain-like"/>
    <property type="match status" value="1"/>
</dbReference>
<dbReference type="InterPro" id="IPR032675">
    <property type="entry name" value="LRR_dom_sf"/>
</dbReference>
<reference evidence="3 5" key="2">
    <citation type="journal article" date="2014" name="BMC Genomics">
        <title>An improved genome release (version Mt4.0) for the model legume Medicago truncatula.</title>
        <authorList>
            <person name="Tang H."/>
            <person name="Krishnakumar V."/>
            <person name="Bidwell S."/>
            <person name="Rosen B."/>
            <person name="Chan A."/>
            <person name="Zhou S."/>
            <person name="Gentzbittel L."/>
            <person name="Childs K.L."/>
            <person name="Yandell M."/>
            <person name="Gundlach H."/>
            <person name="Mayer K.F."/>
            <person name="Schwartz D.C."/>
            <person name="Town C.D."/>
        </authorList>
    </citation>
    <scope>GENOME REANNOTATION</scope>
    <source>
        <strain evidence="3">A17</strain>
        <strain evidence="4 5">cv. Jemalong A17</strain>
    </source>
</reference>
<sequence length="149" mass="16829">MRIQLNHNNSRSCLQKTVGFQSSNRGLSSLTVLDLSNCNLTDDSIPRYINGLSSLERLILSGNNFIDLPTRLSLTRNSEIDKEAHGERLSIYITRTKSLSICNMVDYPYPVYMEIPSRLDNQNFDGWAVAVFVALEEIDEGFLARENPA</sequence>
<keyword evidence="2" id="KW-0677">Repeat</keyword>
<proteinExistence type="predicted"/>
<dbReference type="EMBL" id="CM001219">
    <property type="protein sequence ID" value="KEH35141.1"/>
    <property type="molecule type" value="Genomic_DNA"/>
</dbReference>
<dbReference type="EnsemblPlants" id="KEH35141">
    <property type="protein sequence ID" value="KEH35141"/>
    <property type="gene ID" value="MTR_3g080455"/>
</dbReference>
<evidence type="ECO:0000313" key="3">
    <source>
        <dbReference type="EMBL" id="KEH35141.1"/>
    </source>
</evidence>
<dbReference type="HOGENOM" id="CLU_1752440_0_0_1"/>
<evidence type="ECO:0000313" key="4">
    <source>
        <dbReference type="EnsemblPlants" id="KEH35141"/>
    </source>
</evidence>
<keyword evidence="5" id="KW-1185">Reference proteome</keyword>
<evidence type="ECO:0000313" key="5">
    <source>
        <dbReference type="Proteomes" id="UP000002051"/>
    </source>
</evidence>
<dbReference type="Proteomes" id="UP000002051">
    <property type="component" value="Chromosome 3"/>
</dbReference>
<dbReference type="AlphaFoldDB" id="A0A072V0A5"/>
<accession>A0A072V0A5</accession>
<dbReference type="Pfam" id="PF12799">
    <property type="entry name" value="LRR_4"/>
    <property type="match status" value="1"/>
</dbReference>